<evidence type="ECO:0000313" key="3">
    <source>
        <dbReference type="Proteomes" id="UP000632535"/>
    </source>
</evidence>
<protein>
    <recommendedName>
        <fullName evidence="1">AB hydrolase-1 domain-containing protein</fullName>
    </recommendedName>
</protein>
<sequence>MSFGGGLLDAMRVRLVTMDRPGMGGSDVEQERSPSSTARDYRDFLHGVLGEPVDDVPVVANSQGALFGLAAAVQGWARSCVLVSPMDEVAHPAVRGQLPPEALDLPDLVRDDPDRARDVLAGFTAEAMEQMVVGGSSEEDREVYTEPEFLAVYRTALEEGFAGSGVGYVQDTMMAMSPWGLGLEAIAEPVHVFYGEGDRTHSPDHGETLASRIPGARRVIVRGAGGALLWTHSRMVLEIASG</sequence>
<evidence type="ECO:0000313" key="2">
    <source>
        <dbReference type="EMBL" id="GGI07637.1"/>
    </source>
</evidence>
<proteinExistence type="predicted"/>
<dbReference type="Proteomes" id="UP000632535">
    <property type="component" value="Unassembled WGS sequence"/>
</dbReference>
<organism evidence="2 3">
    <name type="scientific">Isoptericola cucumis</name>
    <dbReference type="NCBI Taxonomy" id="1776856"/>
    <lineage>
        <taxon>Bacteria</taxon>
        <taxon>Bacillati</taxon>
        <taxon>Actinomycetota</taxon>
        <taxon>Actinomycetes</taxon>
        <taxon>Micrococcales</taxon>
        <taxon>Promicromonosporaceae</taxon>
        <taxon>Isoptericola</taxon>
    </lineage>
</organism>
<evidence type="ECO:0000259" key="1">
    <source>
        <dbReference type="Pfam" id="PF12697"/>
    </source>
</evidence>
<dbReference type="InterPro" id="IPR000073">
    <property type="entry name" value="AB_hydrolase_1"/>
</dbReference>
<comment type="caution">
    <text evidence="2">The sequence shown here is derived from an EMBL/GenBank/DDBJ whole genome shotgun (WGS) entry which is preliminary data.</text>
</comment>
<name>A0ABQ2B4B9_9MICO</name>
<dbReference type="SUPFAM" id="SSF53474">
    <property type="entry name" value="alpha/beta-Hydrolases"/>
    <property type="match status" value="1"/>
</dbReference>
<reference evidence="3" key="1">
    <citation type="journal article" date="2019" name="Int. J. Syst. Evol. Microbiol.">
        <title>The Global Catalogue of Microorganisms (GCM) 10K type strain sequencing project: providing services to taxonomists for standard genome sequencing and annotation.</title>
        <authorList>
            <consortium name="The Broad Institute Genomics Platform"/>
            <consortium name="The Broad Institute Genome Sequencing Center for Infectious Disease"/>
            <person name="Wu L."/>
            <person name="Ma J."/>
        </authorList>
    </citation>
    <scope>NUCLEOTIDE SEQUENCE [LARGE SCALE GENOMIC DNA]</scope>
    <source>
        <strain evidence="3">CCM 8653</strain>
    </source>
</reference>
<accession>A0ABQ2B4B9</accession>
<gene>
    <name evidence="2" type="ORF">GCM10007368_17160</name>
</gene>
<keyword evidence="3" id="KW-1185">Reference proteome</keyword>
<dbReference type="InterPro" id="IPR029058">
    <property type="entry name" value="AB_hydrolase_fold"/>
</dbReference>
<dbReference type="EMBL" id="BMDG01000005">
    <property type="protein sequence ID" value="GGI07637.1"/>
    <property type="molecule type" value="Genomic_DNA"/>
</dbReference>
<feature type="domain" description="AB hydrolase-1" evidence="1">
    <location>
        <begin position="12"/>
        <end position="225"/>
    </location>
</feature>
<dbReference type="Gene3D" id="3.40.50.1820">
    <property type="entry name" value="alpha/beta hydrolase"/>
    <property type="match status" value="1"/>
</dbReference>
<dbReference type="Pfam" id="PF12697">
    <property type="entry name" value="Abhydrolase_6"/>
    <property type="match status" value="1"/>
</dbReference>